<feature type="domain" description="Alpha-L-glutamate ligase-related protein ATP-grasp" evidence="1">
    <location>
        <begin position="155"/>
        <end position="307"/>
    </location>
</feature>
<name>A0A1B7ZCI8_9FLAO</name>
<evidence type="ECO:0000313" key="3">
    <source>
        <dbReference type="Proteomes" id="UP000092164"/>
    </source>
</evidence>
<dbReference type="Proteomes" id="UP000092164">
    <property type="component" value="Unassembled WGS sequence"/>
</dbReference>
<dbReference type="InterPro" id="IPR039523">
    <property type="entry name" value="RimK-rel_E_lig_ATP-grasp"/>
</dbReference>
<dbReference type="SUPFAM" id="SSF56059">
    <property type="entry name" value="Glutathione synthetase ATP-binding domain-like"/>
    <property type="match status" value="1"/>
</dbReference>
<dbReference type="KEGG" id="mart:BTR34_12190"/>
<organism evidence="2 3">
    <name type="scientific">Maribacter hydrothermalis</name>
    <dbReference type="NCBI Taxonomy" id="1836467"/>
    <lineage>
        <taxon>Bacteria</taxon>
        <taxon>Pseudomonadati</taxon>
        <taxon>Bacteroidota</taxon>
        <taxon>Flavobacteriia</taxon>
        <taxon>Flavobacteriales</taxon>
        <taxon>Flavobacteriaceae</taxon>
        <taxon>Maribacter</taxon>
    </lineage>
</organism>
<accession>A0A1B7ZCI8</accession>
<dbReference type="AlphaFoldDB" id="A0A1B7ZCI8"/>
<dbReference type="Pfam" id="PF14397">
    <property type="entry name" value="ATPgrasp_ST"/>
    <property type="match status" value="1"/>
</dbReference>
<proteinExistence type="predicted"/>
<reference evidence="3" key="1">
    <citation type="submission" date="2016-06" db="EMBL/GenBank/DDBJ databases">
        <authorList>
            <person name="Zhan P."/>
        </authorList>
    </citation>
    <scope>NUCLEOTIDE SEQUENCE [LARGE SCALE GENOMIC DNA]</scope>
    <source>
        <strain evidence="3">T28</strain>
    </source>
</reference>
<dbReference type="STRING" id="1836467.BTR34_12190"/>
<sequence>MYNEFSKVKNAISKLDRKKADDYAIEVLGSKRFAPWLYVYTINAGVFKEGWIPDNYYREIVVPKVQGAHGQLSFSNMITNSFFETTLFPDQAYSANGKWISKDKKLLKHADLADVFFEQSDKIVFKKDNSLKGKGVYCFSKINFNSDEINELGNGVVQNFIHQHAFFKQFCASALTTLRITTVVNATNTIEVRASYIKFGRAGETHVNGKAQIAVAVDCNTGELAEFGHLSNWSSTNVHPDSKERFKNKIIPKYREAIELCKELHENVPYIGCIGWDVAIDEEEKIHIIEWNGFHNDIKYSEMTQGPCFLNLGWENLWKTH</sequence>
<evidence type="ECO:0000259" key="1">
    <source>
        <dbReference type="Pfam" id="PF14397"/>
    </source>
</evidence>
<comment type="caution">
    <text evidence="2">The sequence shown here is derived from an EMBL/GenBank/DDBJ whole genome shotgun (WGS) entry which is preliminary data.</text>
</comment>
<evidence type="ECO:0000313" key="2">
    <source>
        <dbReference type="EMBL" id="OBR40595.1"/>
    </source>
</evidence>
<protein>
    <recommendedName>
        <fullName evidence="1">Alpha-L-glutamate ligase-related protein ATP-grasp domain-containing protein</fullName>
    </recommendedName>
</protein>
<keyword evidence="3" id="KW-1185">Reference proteome</keyword>
<gene>
    <name evidence="2" type="ORF">A9200_15840</name>
</gene>
<dbReference type="EMBL" id="LZFP01000007">
    <property type="protein sequence ID" value="OBR40595.1"/>
    <property type="molecule type" value="Genomic_DNA"/>
</dbReference>